<gene>
    <name evidence="1" type="ORF">H4S07_004796</name>
</gene>
<sequence length="118" mass="13274">KLELGLRQPLRFIVYVGTRLTQIVVALMIIGFLVQLCKQWSMQDDDVTEHNTGTAVFVVGGITTASAVISIVLYLFSKTRQMIEKSRTVWFTLVLNFGIFITWIIIILINAVAIVINC</sequence>
<organism evidence="1 2">
    <name type="scientific">Coemansia furcata</name>
    <dbReference type="NCBI Taxonomy" id="417177"/>
    <lineage>
        <taxon>Eukaryota</taxon>
        <taxon>Fungi</taxon>
        <taxon>Fungi incertae sedis</taxon>
        <taxon>Zoopagomycota</taxon>
        <taxon>Kickxellomycotina</taxon>
        <taxon>Kickxellomycetes</taxon>
        <taxon>Kickxellales</taxon>
        <taxon>Kickxellaceae</taxon>
        <taxon>Coemansia</taxon>
    </lineage>
</organism>
<proteinExistence type="predicted"/>
<evidence type="ECO:0000313" key="1">
    <source>
        <dbReference type="EMBL" id="KAJ2801988.1"/>
    </source>
</evidence>
<feature type="non-terminal residue" evidence="1">
    <location>
        <position position="1"/>
    </location>
</feature>
<dbReference type="Proteomes" id="UP001140096">
    <property type="component" value="Unassembled WGS sequence"/>
</dbReference>
<reference evidence="1" key="1">
    <citation type="submission" date="2022-07" db="EMBL/GenBank/DDBJ databases">
        <title>Phylogenomic reconstructions and comparative analyses of Kickxellomycotina fungi.</title>
        <authorList>
            <person name="Reynolds N.K."/>
            <person name="Stajich J.E."/>
            <person name="Barry K."/>
            <person name="Grigoriev I.V."/>
            <person name="Crous P."/>
            <person name="Smith M.E."/>
        </authorList>
    </citation>
    <scope>NUCLEOTIDE SEQUENCE</scope>
    <source>
        <strain evidence="1">CBS 102833</strain>
    </source>
</reference>
<name>A0ACC1L6R6_9FUNG</name>
<dbReference type="EMBL" id="JANBUP010002079">
    <property type="protein sequence ID" value="KAJ2801988.1"/>
    <property type="molecule type" value="Genomic_DNA"/>
</dbReference>
<protein>
    <submittedName>
        <fullName evidence="1">Uncharacterized protein</fullName>
    </submittedName>
</protein>
<accession>A0ACC1L6R6</accession>
<keyword evidence="2" id="KW-1185">Reference proteome</keyword>
<evidence type="ECO:0000313" key="2">
    <source>
        <dbReference type="Proteomes" id="UP001140096"/>
    </source>
</evidence>
<comment type="caution">
    <text evidence="1">The sequence shown here is derived from an EMBL/GenBank/DDBJ whole genome shotgun (WGS) entry which is preliminary data.</text>
</comment>